<feature type="region of interest" description="Disordered" evidence="6">
    <location>
        <begin position="387"/>
        <end position="525"/>
    </location>
</feature>
<protein>
    <submittedName>
        <fullName evidence="9">Uncharacterized protein</fullName>
    </submittedName>
</protein>
<keyword evidence="5" id="KW-0175">Coiled coil</keyword>
<feature type="domain" description="Myb-like" evidence="7">
    <location>
        <begin position="179"/>
        <end position="232"/>
    </location>
</feature>
<evidence type="ECO:0000256" key="5">
    <source>
        <dbReference type="SAM" id="Coils"/>
    </source>
</evidence>
<dbReference type="GO" id="GO:0019185">
    <property type="term" value="C:snRNA-activating protein complex"/>
    <property type="evidence" value="ECO:0007669"/>
    <property type="project" value="TreeGrafter"/>
</dbReference>
<feature type="compositionally biased region" description="Polar residues" evidence="6">
    <location>
        <begin position="387"/>
        <end position="401"/>
    </location>
</feature>
<feature type="domain" description="HTH myb-type" evidence="8">
    <location>
        <begin position="179"/>
        <end position="241"/>
    </location>
</feature>
<dbReference type="STRING" id="230819.A0A5C3LEY8"/>
<reference evidence="9 10" key="1">
    <citation type="journal article" date="2019" name="Nat. Ecol. Evol.">
        <title>Megaphylogeny resolves global patterns of mushroom evolution.</title>
        <authorList>
            <person name="Varga T."/>
            <person name="Krizsan K."/>
            <person name="Foldi C."/>
            <person name="Dima B."/>
            <person name="Sanchez-Garcia M."/>
            <person name="Sanchez-Ramirez S."/>
            <person name="Szollosi G.J."/>
            <person name="Szarkandi J.G."/>
            <person name="Papp V."/>
            <person name="Albert L."/>
            <person name="Andreopoulos W."/>
            <person name="Angelini C."/>
            <person name="Antonin V."/>
            <person name="Barry K.W."/>
            <person name="Bougher N.L."/>
            <person name="Buchanan P."/>
            <person name="Buyck B."/>
            <person name="Bense V."/>
            <person name="Catcheside P."/>
            <person name="Chovatia M."/>
            <person name="Cooper J."/>
            <person name="Damon W."/>
            <person name="Desjardin D."/>
            <person name="Finy P."/>
            <person name="Geml J."/>
            <person name="Haridas S."/>
            <person name="Hughes K."/>
            <person name="Justo A."/>
            <person name="Karasinski D."/>
            <person name="Kautmanova I."/>
            <person name="Kiss B."/>
            <person name="Kocsube S."/>
            <person name="Kotiranta H."/>
            <person name="LaButti K.M."/>
            <person name="Lechner B.E."/>
            <person name="Liimatainen K."/>
            <person name="Lipzen A."/>
            <person name="Lukacs Z."/>
            <person name="Mihaltcheva S."/>
            <person name="Morgado L.N."/>
            <person name="Niskanen T."/>
            <person name="Noordeloos M.E."/>
            <person name="Ohm R.A."/>
            <person name="Ortiz-Santana B."/>
            <person name="Ovrebo C."/>
            <person name="Racz N."/>
            <person name="Riley R."/>
            <person name="Savchenko A."/>
            <person name="Shiryaev A."/>
            <person name="Soop K."/>
            <person name="Spirin V."/>
            <person name="Szebenyi C."/>
            <person name="Tomsovsky M."/>
            <person name="Tulloss R.E."/>
            <person name="Uehling J."/>
            <person name="Grigoriev I.V."/>
            <person name="Vagvolgyi C."/>
            <person name="Papp T."/>
            <person name="Martin F.M."/>
            <person name="Miettinen O."/>
            <person name="Hibbett D.S."/>
            <person name="Nagy L.G."/>
        </authorList>
    </citation>
    <scope>NUCLEOTIDE SEQUENCE [LARGE SCALE GENOMIC DNA]</scope>
    <source>
        <strain evidence="9 10">CBS 121175</strain>
    </source>
</reference>
<keyword evidence="1" id="KW-0805">Transcription regulation</keyword>
<dbReference type="Pfam" id="PF13921">
    <property type="entry name" value="Myb_DNA-bind_6"/>
    <property type="match status" value="1"/>
</dbReference>
<dbReference type="InterPro" id="IPR017930">
    <property type="entry name" value="Myb_dom"/>
</dbReference>
<dbReference type="PANTHER" id="PTHR46621">
    <property type="entry name" value="SNRNA-ACTIVATING PROTEIN COMPLEX SUBUNIT 4"/>
    <property type="match status" value="1"/>
</dbReference>
<feature type="domain" description="HTH myb-type" evidence="8">
    <location>
        <begin position="286"/>
        <end position="340"/>
    </location>
</feature>
<gene>
    <name evidence="9" type="ORF">FA15DRAFT_666783</name>
</gene>
<feature type="domain" description="HTH myb-type" evidence="8">
    <location>
        <begin position="345"/>
        <end position="392"/>
    </location>
</feature>
<dbReference type="GO" id="GO:0001006">
    <property type="term" value="F:RNA polymerase III type 3 promoter sequence-specific DNA binding"/>
    <property type="evidence" value="ECO:0007669"/>
    <property type="project" value="TreeGrafter"/>
</dbReference>
<dbReference type="SMART" id="SM00717">
    <property type="entry name" value="SANT"/>
    <property type="match status" value="5"/>
</dbReference>
<proteinExistence type="predicted"/>
<dbReference type="Proteomes" id="UP000307440">
    <property type="component" value="Unassembled WGS sequence"/>
</dbReference>
<keyword evidence="3" id="KW-0804">Transcription</keyword>
<dbReference type="InterPro" id="IPR009057">
    <property type="entry name" value="Homeodomain-like_sf"/>
</dbReference>
<feature type="domain" description="Myb-like" evidence="7">
    <location>
        <begin position="233"/>
        <end position="285"/>
    </location>
</feature>
<evidence type="ECO:0000256" key="3">
    <source>
        <dbReference type="ARBA" id="ARBA00023163"/>
    </source>
</evidence>
<name>A0A5C3LEY8_COPMA</name>
<feature type="compositionally biased region" description="Low complexity" evidence="6">
    <location>
        <begin position="487"/>
        <end position="503"/>
    </location>
</feature>
<evidence type="ECO:0000256" key="2">
    <source>
        <dbReference type="ARBA" id="ARBA00023125"/>
    </source>
</evidence>
<sequence>MSSTSNEITATSVELAQITLKANQALQQHLTERAAALEDEIREAERLLKLLETDDAYEDPEDEIQIPGAAKPTGFFLPSEYLEVGSPLRADSLNRNNYAARIMPHTMNPKELDALKSAVMAENRKVQACRRQTNDPSPVDLERDVDDINWDIVAELVSDASAVKFTAEECRIKWVGDRHPSINHSEWSATETEELRLLVDELKKKDPTAKLDWVDIAKQLGTNRTPVDVMSKSKNHIRHQWDSYSDEKLLEGVEMYGINSWNSVARHVSPHATPTQCQNRYQKSLDPNIKRRGWAPEEDERLRKTVAALGSSWVKVAEFIPGRTNDQCNERWTEGLNSSSSKNIWSEREDALLVELAVSMNRQWKSISLKIGNGKTGPSCRARYNKLSATSTRTTPGTSARPTPEIPPSAASTSAATPPATSEQVAFAEQASAVSVSQLESEPEPDTSARAGATTRAKGKRKRAPNESDIQPRKSKRLKAAEHKNSETTAANSAAAETVSSEAPGSPHTRPRPRLRNVNRQTKPS</sequence>
<dbReference type="InterPro" id="IPR051575">
    <property type="entry name" value="Myb-like_DNA-bd"/>
</dbReference>
<feature type="domain" description="Myb-like" evidence="7">
    <location>
        <begin position="337"/>
        <end position="388"/>
    </location>
</feature>
<dbReference type="AlphaFoldDB" id="A0A5C3LEY8"/>
<evidence type="ECO:0000313" key="9">
    <source>
        <dbReference type="EMBL" id="TFK27051.1"/>
    </source>
</evidence>
<dbReference type="Gene3D" id="1.10.10.60">
    <property type="entry name" value="Homeodomain-like"/>
    <property type="match status" value="3"/>
</dbReference>
<feature type="coiled-coil region" evidence="5">
    <location>
        <begin position="20"/>
        <end position="54"/>
    </location>
</feature>
<dbReference type="EMBL" id="ML210168">
    <property type="protein sequence ID" value="TFK27051.1"/>
    <property type="molecule type" value="Genomic_DNA"/>
</dbReference>
<keyword evidence="4" id="KW-0539">Nucleus</keyword>
<dbReference type="CDD" id="cd00167">
    <property type="entry name" value="SANT"/>
    <property type="match status" value="4"/>
</dbReference>
<evidence type="ECO:0000256" key="6">
    <source>
        <dbReference type="SAM" id="MobiDB-lite"/>
    </source>
</evidence>
<dbReference type="GO" id="GO:0000978">
    <property type="term" value="F:RNA polymerase II cis-regulatory region sequence-specific DNA binding"/>
    <property type="evidence" value="ECO:0007669"/>
    <property type="project" value="TreeGrafter"/>
</dbReference>
<keyword evidence="10" id="KW-1185">Reference proteome</keyword>
<evidence type="ECO:0000256" key="1">
    <source>
        <dbReference type="ARBA" id="ARBA00023015"/>
    </source>
</evidence>
<evidence type="ECO:0000259" key="7">
    <source>
        <dbReference type="PROSITE" id="PS50090"/>
    </source>
</evidence>
<evidence type="ECO:0000256" key="4">
    <source>
        <dbReference type="ARBA" id="ARBA00023242"/>
    </source>
</evidence>
<dbReference type="InterPro" id="IPR001005">
    <property type="entry name" value="SANT/Myb"/>
</dbReference>
<dbReference type="GO" id="GO:0042795">
    <property type="term" value="P:snRNA transcription by RNA polymerase II"/>
    <property type="evidence" value="ECO:0007669"/>
    <property type="project" value="TreeGrafter"/>
</dbReference>
<dbReference type="PANTHER" id="PTHR46621:SF1">
    <property type="entry name" value="SNRNA-ACTIVATING PROTEIN COMPLEX SUBUNIT 4"/>
    <property type="match status" value="1"/>
</dbReference>
<feature type="compositionally biased region" description="Low complexity" evidence="6">
    <location>
        <begin position="408"/>
        <end position="422"/>
    </location>
</feature>
<dbReference type="PROSITE" id="PS50090">
    <property type="entry name" value="MYB_LIKE"/>
    <property type="match status" value="4"/>
</dbReference>
<dbReference type="SUPFAM" id="SSF46689">
    <property type="entry name" value="Homeodomain-like"/>
    <property type="match status" value="3"/>
</dbReference>
<dbReference type="PROSITE" id="PS51294">
    <property type="entry name" value="HTH_MYB"/>
    <property type="match status" value="3"/>
</dbReference>
<evidence type="ECO:0000313" key="10">
    <source>
        <dbReference type="Proteomes" id="UP000307440"/>
    </source>
</evidence>
<dbReference type="GO" id="GO:0042796">
    <property type="term" value="P:snRNA transcription by RNA polymerase III"/>
    <property type="evidence" value="ECO:0007669"/>
    <property type="project" value="TreeGrafter"/>
</dbReference>
<keyword evidence="2" id="KW-0238">DNA-binding</keyword>
<feature type="domain" description="Myb-like" evidence="7">
    <location>
        <begin position="286"/>
        <end position="336"/>
    </location>
</feature>
<evidence type="ECO:0000259" key="8">
    <source>
        <dbReference type="PROSITE" id="PS51294"/>
    </source>
</evidence>
<dbReference type="OrthoDB" id="2143914at2759"/>
<dbReference type="Pfam" id="PF00249">
    <property type="entry name" value="Myb_DNA-binding"/>
    <property type="match status" value="1"/>
</dbReference>
<accession>A0A5C3LEY8</accession>
<organism evidence="9 10">
    <name type="scientific">Coprinopsis marcescibilis</name>
    <name type="common">Agaric fungus</name>
    <name type="synonym">Psathyrella marcescibilis</name>
    <dbReference type="NCBI Taxonomy" id="230819"/>
    <lineage>
        <taxon>Eukaryota</taxon>
        <taxon>Fungi</taxon>
        <taxon>Dikarya</taxon>
        <taxon>Basidiomycota</taxon>
        <taxon>Agaricomycotina</taxon>
        <taxon>Agaricomycetes</taxon>
        <taxon>Agaricomycetidae</taxon>
        <taxon>Agaricales</taxon>
        <taxon>Agaricineae</taxon>
        <taxon>Psathyrellaceae</taxon>
        <taxon>Coprinopsis</taxon>
    </lineage>
</organism>